<dbReference type="EMBL" id="LBTX01000018">
    <property type="protein sequence ID" value="KKQ49156.1"/>
    <property type="molecule type" value="Genomic_DNA"/>
</dbReference>
<feature type="region of interest" description="Disordered" evidence="1">
    <location>
        <begin position="300"/>
        <end position="328"/>
    </location>
</feature>
<evidence type="ECO:0000313" key="3">
    <source>
        <dbReference type="EMBL" id="KKQ49156.1"/>
    </source>
</evidence>
<comment type="caution">
    <text evidence="3">The sequence shown here is derived from an EMBL/GenBank/DDBJ whole genome shotgun (WGS) entry which is preliminary data.</text>
</comment>
<keyword evidence="3" id="KW-0808">Transferase</keyword>
<reference evidence="3 4" key="1">
    <citation type="journal article" date="2015" name="Nature">
        <title>rRNA introns, odd ribosomes, and small enigmatic genomes across a large radiation of phyla.</title>
        <authorList>
            <person name="Brown C.T."/>
            <person name="Hug L.A."/>
            <person name="Thomas B.C."/>
            <person name="Sharon I."/>
            <person name="Castelle C.J."/>
            <person name="Singh A."/>
            <person name="Wilkins M.J."/>
            <person name="Williams K.H."/>
            <person name="Banfield J.F."/>
        </authorList>
    </citation>
    <scope>NUCLEOTIDE SEQUENCE [LARGE SCALE GENOMIC DNA]</scope>
</reference>
<dbReference type="InterPro" id="IPR025861">
    <property type="entry name" value="CobT_VWA_dom"/>
</dbReference>
<dbReference type="SUPFAM" id="SSF53300">
    <property type="entry name" value="vWA-like"/>
    <property type="match status" value="1"/>
</dbReference>
<evidence type="ECO:0000313" key="4">
    <source>
        <dbReference type="Proteomes" id="UP000034231"/>
    </source>
</evidence>
<keyword evidence="3" id="KW-0328">Glycosyltransferase</keyword>
<name>A0A0G0L953_9BACT</name>
<dbReference type="PANTHER" id="PTHR41248">
    <property type="entry name" value="NORD PROTEIN"/>
    <property type="match status" value="1"/>
</dbReference>
<dbReference type="PANTHER" id="PTHR41248:SF1">
    <property type="entry name" value="NORD PROTEIN"/>
    <property type="match status" value="1"/>
</dbReference>
<feature type="compositionally biased region" description="Basic and acidic residues" evidence="1">
    <location>
        <begin position="383"/>
        <end position="408"/>
    </location>
</feature>
<dbReference type="Proteomes" id="UP000034231">
    <property type="component" value="Unassembled WGS sequence"/>
</dbReference>
<proteinExistence type="predicted"/>
<evidence type="ECO:0000259" key="2">
    <source>
        <dbReference type="Pfam" id="PF11775"/>
    </source>
</evidence>
<dbReference type="Pfam" id="PF11775">
    <property type="entry name" value="CobT_C"/>
    <property type="match status" value="1"/>
</dbReference>
<accession>A0A0G0L953</accession>
<protein>
    <submittedName>
        <fullName evidence="3">Cobalamin biosynthesis protein CobT (Nicotinate-mononucleotide:5 6-dimethylbenzimidazole phosphoribosyltransferase)-like protein</fullName>
    </submittedName>
</protein>
<feature type="domain" description="Cobalamin biosynthesis protein CobT VWA" evidence="2">
    <location>
        <begin position="506"/>
        <end position="569"/>
    </location>
</feature>
<dbReference type="Gene3D" id="3.40.50.410">
    <property type="entry name" value="von Willebrand factor, type A domain"/>
    <property type="match status" value="1"/>
</dbReference>
<feature type="region of interest" description="Disordered" evidence="1">
    <location>
        <begin position="375"/>
        <end position="422"/>
    </location>
</feature>
<feature type="compositionally biased region" description="Polar residues" evidence="1">
    <location>
        <begin position="307"/>
        <end position="319"/>
    </location>
</feature>
<dbReference type="AlphaFoldDB" id="A0A0G0L953"/>
<dbReference type="InterPro" id="IPR036465">
    <property type="entry name" value="vWFA_dom_sf"/>
</dbReference>
<sequence>MEHIDIMEKETTTLQALRKDHQSEIIGHYSAQEQTIIRERQQVLSSLAYFIGKDFRIPVELNEPGAGWHWDFKENKIRIDPKDLLEKPMDYLRFVISHEGGHRRISRTDDIPVDIWKQPGFSFMMNAIEDPRTNNFVAEAYPRFAKQMDIAYQSDLDFEGKAKGKAHEKLGYTPRFIQAGFEYIKQWHKETRGDTSAVISNDLPEDVREVVQTTLNSARDSWLRYPSRQEADRGEKLIRRYANVSYEINRDEVWPEFKKLVDTDLEDQKVQELLQDMQGEGDKEQSGLPQDLQNNLTEEEKKELTEAMQNAQNSPSKNGQPGGEPRAIDLDSLSDELKQKIRDYIDSLPEDIKRALAEKAKKALEDFEKKINEEFGGKLSDNPNRKAERQEQSRNIKSEGPIKNKGEAKPQLPPEDTEDQRKFRDLIEQVLKGNENAYEEMRREVLPQIDELEADLREIFVKRRTQKWLSGYKTGKRIDIKKRMQEKALGISSVESKAWQKRELPSEKDYAISLLVDLSGSMRGEKIEETFKAAVVLAEALNRLSISTEILGFNDRLYEYQPFGQTMNQGVREHMGGMLQEVNGGGASYNDDGWAVQQASERLSRQKAAEKFLFVLSDGLPEESGNHPRSRF</sequence>
<gene>
    <name evidence="3" type="ORF">US68_C0018G0002</name>
</gene>
<dbReference type="GO" id="GO:0016757">
    <property type="term" value="F:glycosyltransferase activity"/>
    <property type="evidence" value="ECO:0007669"/>
    <property type="project" value="UniProtKB-KW"/>
</dbReference>
<evidence type="ECO:0000256" key="1">
    <source>
        <dbReference type="SAM" id="MobiDB-lite"/>
    </source>
</evidence>
<organism evidence="3 4">
    <name type="scientific">Candidatus Shapirobacteria bacterium GW2011_GWE1_38_10</name>
    <dbReference type="NCBI Taxonomy" id="1618488"/>
    <lineage>
        <taxon>Bacteria</taxon>
        <taxon>Candidatus Shapironibacteriota</taxon>
    </lineage>
</organism>
<dbReference type="InterPro" id="IPR051928">
    <property type="entry name" value="NorD/CobT"/>
</dbReference>